<evidence type="ECO:0000313" key="1">
    <source>
        <dbReference type="EMBL" id="KAJ8686870.1"/>
    </source>
</evidence>
<dbReference type="EMBL" id="CM056741">
    <property type="protein sequence ID" value="KAJ8686870.1"/>
    <property type="molecule type" value="Genomic_DNA"/>
</dbReference>
<gene>
    <name evidence="1" type="ORF">QAD02_022664</name>
</gene>
<evidence type="ECO:0000313" key="2">
    <source>
        <dbReference type="Proteomes" id="UP001239111"/>
    </source>
</evidence>
<comment type="caution">
    <text evidence="1">The sequence shown here is derived from an EMBL/GenBank/DDBJ whole genome shotgun (WGS) entry which is preliminary data.</text>
</comment>
<protein>
    <submittedName>
        <fullName evidence="1">Uncharacterized protein</fullName>
    </submittedName>
</protein>
<proteinExistence type="predicted"/>
<name>A0ACC2PTY0_9HYME</name>
<organism evidence="1 2">
    <name type="scientific">Eretmocerus hayati</name>
    <dbReference type="NCBI Taxonomy" id="131215"/>
    <lineage>
        <taxon>Eukaryota</taxon>
        <taxon>Metazoa</taxon>
        <taxon>Ecdysozoa</taxon>
        <taxon>Arthropoda</taxon>
        <taxon>Hexapoda</taxon>
        <taxon>Insecta</taxon>
        <taxon>Pterygota</taxon>
        <taxon>Neoptera</taxon>
        <taxon>Endopterygota</taxon>
        <taxon>Hymenoptera</taxon>
        <taxon>Apocrita</taxon>
        <taxon>Proctotrupomorpha</taxon>
        <taxon>Chalcidoidea</taxon>
        <taxon>Aphelinidae</taxon>
        <taxon>Aphelininae</taxon>
        <taxon>Eretmocerus</taxon>
    </lineage>
</organism>
<reference evidence="1" key="1">
    <citation type="submission" date="2023-04" db="EMBL/GenBank/DDBJ databases">
        <title>A chromosome-level genome assembly of the parasitoid wasp Eretmocerus hayati.</title>
        <authorList>
            <person name="Zhong Y."/>
            <person name="Liu S."/>
            <person name="Liu Y."/>
        </authorList>
    </citation>
    <scope>NUCLEOTIDE SEQUENCE</scope>
    <source>
        <strain evidence="1">ZJU_SS_LIU_2023</strain>
    </source>
</reference>
<dbReference type="Proteomes" id="UP001239111">
    <property type="component" value="Chromosome 1"/>
</dbReference>
<keyword evidence="2" id="KW-1185">Reference proteome</keyword>
<sequence length="192" mass="21535">MIRFISVLAVPGAKPSVSREIRSENSVSSDESKMILRLDSSSLSESEEGKNETSTASELGRGQVKVRIKRKRSRNHASGNGKTGGGKVRYLCTNEGCERSYTNKKAFDKHIHYECGKEPRFVCGYCGLKSPRAAHTRIHIVRKHKGCILNVLDTRNGNRIYRPTTGIYRPTTAITHSCMDKNLCVEFKMTRL</sequence>
<accession>A0ACC2PTY0</accession>